<evidence type="ECO:0000256" key="8">
    <source>
        <dbReference type="PROSITE-ProRule" id="PRU00192"/>
    </source>
</evidence>
<keyword evidence="4" id="KW-0067">ATP-binding</keyword>
<evidence type="ECO:0000313" key="15">
    <source>
        <dbReference type="Proteomes" id="UP001209878"/>
    </source>
</evidence>
<evidence type="ECO:0000256" key="9">
    <source>
        <dbReference type="PROSITE-ProRule" id="PRU00782"/>
    </source>
</evidence>
<dbReference type="Pfam" id="PF14604">
    <property type="entry name" value="SH3_9"/>
    <property type="match status" value="1"/>
</dbReference>
<sequence length="1015" mass="115750">MGYITKVSGGGSTVQYIKEIILESNPLLEAFGNAKTVRNNNSSRFGKYVEIQFSRGGEPTGGKISNFLLEKSRVVSQNTDERNFHIFYQMLAGANAEMTEFLSLTEPAYFDYLNQSGTFRVDGINDKVEFDATTHAMTVMGLSLESQFDVLSIVAGILHLGNVQFVEHGNNAAIADYDKLAYPVHLFSIDKEYMRRKLTSRTMDSKWGGQQESIEVVLNTEQAIHTRDALTKALYTRLFDFLVSTVNNAMAVNVADVNIGILDIYGFEIFSRNGFEQFCINYVNEKLQQIFIELTLKAEQEEYVNEGIQWSSIDYFNNKIVCDLIESKSPPGMMAVLDDVCATMHAVSSGADETLLQKLNNGVGTHQHYNGHASGFIIHHYAGQVSYEVDGFCEKNRDVLFPDLIQLMQSSNNAFIRSLFPESTVTKTRPTTASKKIKAQANELVDTLKKTVPHYIRCIKPNETKKPRDWEESRVKHQVEYLGLKENIRVRRAGFAYRRPFDKFLRRYAILTPETWPKWRGDDKRGIHHLMGSVRMEQDQYQLGRSKVFIKNPESLFLLEESRERKFDAYARVIQKAFRKFNAVKHYMRLRQEALDLLYGKKERRRYSINRSFVGDYINCDDNPALRALMDRRERVLFADTVNKFDRRFKVSKRDLLLSPKNIYLVGREVVKKGPNKGQMQEVVKRKIPLSQIQGISLSTKQDDLFVVYVNNEYASLLESVFKTEFVTMLAKHYKQEVGQPLPMRFSDSVEFQVKKEGWGGGGSRTVKFTHGQGEMRQLKVSGKQMVVCIGQGLPANSRPGRREKYDMSQLPRGLHIAVDNNNIPRQSYGQQPTHGYGNQQRQLMPGRKAPGRPIAQVPQRHLSVATSPINKMPEFFKRKSLERGQNLKAPRIPPGHHAMPQLAYPQVISNREFLKTPDPGVSGGDSCCSMQRRRSRKHTPTPGGGRPKPQPKPKPQPHFPCGRCLYAYDAQDTDELSFNEGDIIEVIKEDSSGWWLGKLNGRQGLFPENYINKI</sequence>
<organism evidence="14 15">
    <name type="scientific">Ridgeia piscesae</name>
    <name type="common">Tubeworm</name>
    <dbReference type="NCBI Taxonomy" id="27915"/>
    <lineage>
        <taxon>Eukaryota</taxon>
        <taxon>Metazoa</taxon>
        <taxon>Spiralia</taxon>
        <taxon>Lophotrochozoa</taxon>
        <taxon>Annelida</taxon>
        <taxon>Polychaeta</taxon>
        <taxon>Sedentaria</taxon>
        <taxon>Canalipalpata</taxon>
        <taxon>Sabellida</taxon>
        <taxon>Siboglinidae</taxon>
        <taxon>Ridgeia</taxon>
    </lineage>
</organism>
<proteinExistence type="inferred from homology"/>
<dbReference type="PRINTS" id="PR00452">
    <property type="entry name" value="SH3DOMAIN"/>
</dbReference>
<evidence type="ECO:0000259" key="12">
    <source>
        <dbReference type="PROSITE" id="PS51456"/>
    </source>
</evidence>
<dbReference type="Gene3D" id="1.20.58.530">
    <property type="match status" value="1"/>
</dbReference>
<evidence type="ECO:0000256" key="4">
    <source>
        <dbReference type="ARBA" id="ARBA00022840"/>
    </source>
</evidence>
<dbReference type="PROSITE" id="PS50002">
    <property type="entry name" value="SH3"/>
    <property type="match status" value="1"/>
</dbReference>
<dbReference type="SUPFAM" id="SSF50044">
    <property type="entry name" value="SH3-domain"/>
    <property type="match status" value="1"/>
</dbReference>
<dbReference type="AlphaFoldDB" id="A0AAD9NLC8"/>
<protein>
    <submittedName>
        <fullName evidence="14">Uncharacterized protein</fullName>
    </submittedName>
</protein>
<evidence type="ECO:0000256" key="5">
    <source>
        <dbReference type="ARBA" id="ARBA00023123"/>
    </source>
</evidence>
<evidence type="ECO:0000256" key="7">
    <source>
        <dbReference type="ARBA" id="ARBA00023203"/>
    </source>
</evidence>
<dbReference type="Gene3D" id="1.10.10.820">
    <property type="match status" value="1"/>
</dbReference>
<dbReference type="SMART" id="SM00242">
    <property type="entry name" value="MYSc"/>
    <property type="match status" value="1"/>
</dbReference>
<reference evidence="14" key="1">
    <citation type="journal article" date="2023" name="Mol. Biol. Evol.">
        <title>Third-Generation Sequencing Reveals the Adaptive Role of the Epigenome in Three Deep-Sea Polychaetes.</title>
        <authorList>
            <person name="Perez M."/>
            <person name="Aroh O."/>
            <person name="Sun Y."/>
            <person name="Lan Y."/>
            <person name="Juniper S.K."/>
            <person name="Young C.R."/>
            <person name="Angers B."/>
            <person name="Qian P.Y."/>
        </authorList>
    </citation>
    <scope>NUCLEOTIDE SEQUENCE</scope>
    <source>
        <strain evidence="14">R07B-5</strain>
    </source>
</reference>
<dbReference type="FunFam" id="2.30.30.40:FF:000072">
    <property type="entry name" value="Unconventional Myosin IB"/>
    <property type="match status" value="1"/>
</dbReference>
<dbReference type="InterPro" id="IPR010926">
    <property type="entry name" value="Myosin_TH1"/>
</dbReference>
<dbReference type="FunFam" id="1.20.58.530:FF:000007">
    <property type="entry name" value="Myosin IE"/>
    <property type="match status" value="1"/>
</dbReference>
<dbReference type="PRINTS" id="PR00193">
    <property type="entry name" value="MYOSINHEAVY"/>
</dbReference>
<comment type="caution">
    <text evidence="9">Lacks conserved residue(s) required for the propagation of feature annotation.</text>
</comment>
<dbReference type="GO" id="GO:0051015">
    <property type="term" value="F:actin filament binding"/>
    <property type="evidence" value="ECO:0007669"/>
    <property type="project" value="TreeGrafter"/>
</dbReference>
<comment type="similarity">
    <text evidence="1 9">Belongs to the TRAFAC class myosin-kinesin ATPase superfamily. Myosin family.</text>
</comment>
<comment type="caution">
    <text evidence="14">The sequence shown here is derived from an EMBL/GenBank/DDBJ whole genome shotgun (WGS) entry which is preliminary data.</text>
</comment>
<feature type="domain" description="Myosin motor" evidence="12">
    <location>
        <begin position="1"/>
        <end position="564"/>
    </location>
</feature>
<accession>A0AAD9NLC8</accession>
<feature type="region of interest" description="Actin-binding" evidence="9">
    <location>
        <begin position="441"/>
        <end position="463"/>
    </location>
</feature>
<dbReference type="EMBL" id="JAODUO010000951">
    <property type="protein sequence ID" value="KAK2172541.1"/>
    <property type="molecule type" value="Genomic_DNA"/>
</dbReference>
<gene>
    <name evidence="14" type="ORF">NP493_950g01025</name>
</gene>
<feature type="domain" description="TH1" evidence="13">
    <location>
        <begin position="602"/>
        <end position="801"/>
    </location>
</feature>
<dbReference type="Proteomes" id="UP001209878">
    <property type="component" value="Unassembled WGS sequence"/>
</dbReference>
<keyword evidence="3" id="KW-0547">Nucleotide-binding</keyword>
<feature type="region of interest" description="Disordered" evidence="10">
    <location>
        <begin position="914"/>
        <end position="959"/>
    </location>
</feature>
<dbReference type="Gene3D" id="3.40.850.10">
    <property type="entry name" value="Kinesin motor domain"/>
    <property type="match status" value="1"/>
</dbReference>
<dbReference type="GO" id="GO:0005886">
    <property type="term" value="C:plasma membrane"/>
    <property type="evidence" value="ECO:0007669"/>
    <property type="project" value="TreeGrafter"/>
</dbReference>
<keyword evidence="6" id="KW-0505">Motor protein</keyword>
<dbReference type="PROSITE" id="PS51456">
    <property type="entry name" value="MYOSIN_MOTOR"/>
    <property type="match status" value="1"/>
</dbReference>
<dbReference type="PANTHER" id="PTHR13140:SF729">
    <property type="entry name" value="UNCONVENTIONAL MYOSIN-IE"/>
    <property type="match status" value="1"/>
</dbReference>
<dbReference type="PANTHER" id="PTHR13140">
    <property type="entry name" value="MYOSIN"/>
    <property type="match status" value="1"/>
</dbReference>
<dbReference type="InterPro" id="IPR027417">
    <property type="entry name" value="P-loop_NTPase"/>
</dbReference>
<dbReference type="SMART" id="SM00326">
    <property type="entry name" value="SH3"/>
    <property type="match status" value="1"/>
</dbReference>
<dbReference type="FunFam" id="1.10.10.820:FF:000001">
    <property type="entry name" value="Myosin heavy chain"/>
    <property type="match status" value="1"/>
</dbReference>
<dbReference type="GO" id="GO:0007015">
    <property type="term" value="P:actin filament organization"/>
    <property type="evidence" value="ECO:0007669"/>
    <property type="project" value="TreeGrafter"/>
</dbReference>
<evidence type="ECO:0000256" key="2">
    <source>
        <dbReference type="ARBA" id="ARBA00022443"/>
    </source>
</evidence>
<dbReference type="InterPro" id="IPR036961">
    <property type="entry name" value="Kinesin_motor_dom_sf"/>
</dbReference>
<dbReference type="GO" id="GO:0005524">
    <property type="term" value="F:ATP binding"/>
    <property type="evidence" value="ECO:0007669"/>
    <property type="project" value="UniProtKB-KW"/>
</dbReference>
<feature type="compositionally biased region" description="Pro residues" evidence="10">
    <location>
        <begin position="949"/>
        <end position="959"/>
    </location>
</feature>
<feature type="domain" description="SH3" evidence="11">
    <location>
        <begin position="958"/>
        <end position="1015"/>
    </location>
</feature>
<dbReference type="FunFam" id="1.20.5.4820:FF:000004">
    <property type="entry name" value="Myosin IE"/>
    <property type="match status" value="1"/>
</dbReference>
<dbReference type="InterPro" id="IPR036028">
    <property type="entry name" value="SH3-like_dom_sf"/>
</dbReference>
<evidence type="ECO:0000313" key="14">
    <source>
        <dbReference type="EMBL" id="KAK2172541.1"/>
    </source>
</evidence>
<dbReference type="Gene3D" id="1.20.5.4820">
    <property type="match status" value="1"/>
</dbReference>
<name>A0AAD9NLC8_RIDPI</name>
<evidence type="ECO:0000259" key="13">
    <source>
        <dbReference type="PROSITE" id="PS51757"/>
    </source>
</evidence>
<keyword evidence="15" id="KW-1185">Reference proteome</keyword>
<feature type="region of interest" description="Disordered" evidence="10">
    <location>
        <begin position="829"/>
        <end position="853"/>
    </location>
</feature>
<dbReference type="GO" id="GO:0016459">
    <property type="term" value="C:myosin complex"/>
    <property type="evidence" value="ECO:0007669"/>
    <property type="project" value="UniProtKB-KW"/>
</dbReference>
<dbReference type="GO" id="GO:0005902">
    <property type="term" value="C:microvillus"/>
    <property type="evidence" value="ECO:0007669"/>
    <property type="project" value="TreeGrafter"/>
</dbReference>
<dbReference type="InterPro" id="IPR001452">
    <property type="entry name" value="SH3_domain"/>
</dbReference>
<dbReference type="InterPro" id="IPR001609">
    <property type="entry name" value="Myosin_head_motor_dom-like"/>
</dbReference>
<dbReference type="GO" id="GO:0005737">
    <property type="term" value="C:cytoplasm"/>
    <property type="evidence" value="ECO:0007669"/>
    <property type="project" value="TreeGrafter"/>
</dbReference>
<evidence type="ECO:0000259" key="11">
    <source>
        <dbReference type="PROSITE" id="PS50002"/>
    </source>
</evidence>
<dbReference type="Gene3D" id="1.20.120.720">
    <property type="entry name" value="Myosin VI head, motor domain, U50 subdomain"/>
    <property type="match status" value="1"/>
</dbReference>
<evidence type="ECO:0000256" key="3">
    <source>
        <dbReference type="ARBA" id="ARBA00022741"/>
    </source>
</evidence>
<evidence type="ECO:0000256" key="10">
    <source>
        <dbReference type="SAM" id="MobiDB-lite"/>
    </source>
</evidence>
<dbReference type="Pfam" id="PF06017">
    <property type="entry name" value="Myosin_TH1"/>
    <property type="match status" value="1"/>
</dbReference>
<dbReference type="GO" id="GO:0006897">
    <property type="term" value="P:endocytosis"/>
    <property type="evidence" value="ECO:0007669"/>
    <property type="project" value="TreeGrafter"/>
</dbReference>
<evidence type="ECO:0000256" key="1">
    <source>
        <dbReference type="ARBA" id="ARBA00008314"/>
    </source>
</evidence>
<keyword evidence="2 8" id="KW-0728">SH3 domain</keyword>
<dbReference type="PROSITE" id="PS51757">
    <property type="entry name" value="TH1"/>
    <property type="match status" value="1"/>
</dbReference>
<dbReference type="Pfam" id="PF00063">
    <property type="entry name" value="Myosin_head"/>
    <property type="match status" value="1"/>
</dbReference>
<feature type="compositionally biased region" description="Polar residues" evidence="10">
    <location>
        <begin position="829"/>
        <end position="843"/>
    </location>
</feature>
<dbReference type="Gene3D" id="2.30.30.40">
    <property type="entry name" value="SH3 Domains"/>
    <property type="match status" value="1"/>
</dbReference>
<keyword evidence="5 9" id="KW-0518">Myosin</keyword>
<dbReference type="SUPFAM" id="SSF52540">
    <property type="entry name" value="P-loop containing nucleoside triphosphate hydrolases"/>
    <property type="match status" value="1"/>
</dbReference>
<keyword evidence="7 9" id="KW-0009">Actin-binding</keyword>
<evidence type="ECO:0000256" key="6">
    <source>
        <dbReference type="ARBA" id="ARBA00023175"/>
    </source>
</evidence>
<dbReference type="GO" id="GO:0000146">
    <property type="term" value="F:microfilament motor activity"/>
    <property type="evidence" value="ECO:0007669"/>
    <property type="project" value="TreeGrafter"/>
</dbReference>